<sequence>GMNLTKEQCGEDGTSTSTAAQYTDEKKSTIGNDDKHIQDEYIKAYYAALLKKQHELEEAAKNPQDANAADDPSSSTSIRKVGDKYKREEDDDDDGTEWEEAPARGNGGAYKVDLNVEADAPAEDDEEDINWEEG</sequence>
<dbReference type="AlphaFoldDB" id="A0A2K3JY95"/>
<feature type="compositionally biased region" description="Acidic residues" evidence="1">
    <location>
        <begin position="120"/>
        <end position="134"/>
    </location>
</feature>
<name>A0A2K3JY95_TRIPR</name>
<reference evidence="2 3" key="1">
    <citation type="journal article" date="2014" name="Am. J. Bot.">
        <title>Genome assembly and annotation for red clover (Trifolium pratense; Fabaceae).</title>
        <authorList>
            <person name="Istvanek J."/>
            <person name="Jaros M."/>
            <person name="Krenek A."/>
            <person name="Repkova J."/>
        </authorList>
    </citation>
    <scope>NUCLEOTIDE SEQUENCE [LARGE SCALE GENOMIC DNA]</scope>
    <source>
        <strain evidence="3">cv. Tatra</strain>
        <tissue evidence="2">Young leaves</tissue>
    </source>
</reference>
<feature type="non-terminal residue" evidence="2">
    <location>
        <position position="1"/>
    </location>
</feature>
<dbReference type="PANTHER" id="PTHR13097">
    <property type="entry name" value="TRANSCRIPTION INITIATION FACTOR IIE, ALPHA SUBUNIT"/>
    <property type="match status" value="1"/>
</dbReference>
<dbReference type="EMBL" id="ASHM01130157">
    <property type="protein sequence ID" value="PNX59033.1"/>
    <property type="molecule type" value="Genomic_DNA"/>
</dbReference>
<feature type="compositionally biased region" description="Acidic residues" evidence="1">
    <location>
        <begin position="89"/>
        <end position="100"/>
    </location>
</feature>
<protein>
    <submittedName>
        <fullName evidence="2">General transcription factor IIE subunit 1-like</fullName>
    </submittedName>
</protein>
<dbReference type="PANTHER" id="PTHR13097:SF7">
    <property type="entry name" value="GENERAL TRANSCRIPTION FACTOR IIE SUBUNIT 1"/>
    <property type="match status" value="1"/>
</dbReference>
<accession>A0A2K3JY95</accession>
<proteinExistence type="predicted"/>
<evidence type="ECO:0000313" key="2">
    <source>
        <dbReference type="EMBL" id="PNX59033.1"/>
    </source>
</evidence>
<dbReference type="STRING" id="57577.A0A2K3JY95"/>
<gene>
    <name evidence="2" type="ORF">L195_g059484</name>
</gene>
<dbReference type="GO" id="GO:0006367">
    <property type="term" value="P:transcription initiation at RNA polymerase II promoter"/>
    <property type="evidence" value="ECO:0007669"/>
    <property type="project" value="TreeGrafter"/>
</dbReference>
<dbReference type="GO" id="GO:0005673">
    <property type="term" value="C:transcription factor TFIIE complex"/>
    <property type="evidence" value="ECO:0007669"/>
    <property type="project" value="TreeGrafter"/>
</dbReference>
<dbReference type="Proteomes" id="UP000236291">
    <property type="component" value="Unassembled WGS sequence"/>
</dbReference>
<feature type="region of interest" description="Disordered" evidence="1">
    <location>
        <begin position="1"/>
        <end position="35"/>
    </location>
</feature>
<evidence type="ECO:0000256" key="1">
    <source>
        <dbReference type="SAM" id="MobiDB-lite"/>
    </source>
</evidence>
<comment type="caution">
    <text evidence="2">The sequence shown here is derived from an EMBL/GenBank/DDBJ whole genome shotgun (WGS) entry which is preliminary data.</text>
</comment>
<feature type="region of interest" description="Disordered" evidence="1">
    <location>
        <begin position="57"/>
        <end position="134"/>
    </location>
</feature>
<feature type="compositionally biased region" description="Basic and acidic residues" evidence="1">
    <location>
        <begin position="23"/>
        <end position="35"/>
    </location>
</feature>
<evidence type="ECO:0000313" key="3">
    <source>
        <dbReference type="Proteomes" id="UP000236291"/>
    </source>
</evidence>
<organism evidence="2 3">
    <name type="scientific">Trifolium pratense</name>
    <name type="common">Red clover</name>
    <dbReference type="NCBI Taxonomy" id="57577"/>
    <lineage>
        <taxon>Eukaryota</taxon>
        <taxon>Viridiplantae</taxon>
        <taxon>Streptophyta</taxon>
        <taxon>Embryophyta</taxon>
        <taxon>Tracheophyta</taxon>
        <taxon>Spermatophyta</taxon>
        <taxon>Magnoliopsida</taxon>
        <taxon>eudicotyledons</taxon>
        <taxon>Gunneridae</taxon>
        <taxon>Pentapetalae</taxon>
        <taxon>rosids</taxon>
        <taxon>fabids</taxon>
        <taxon>Fabales</taxon>
        <taxon>Fabaceae</taxon>
        <taxon>Papilionoideae</taxon>
        <taxon>50 kb inversion clade</taxon>
        <taxon>NPAAA clade</taxon>
        <taxon>Hologalegina</taxon>
        <taxon>IRL clade</taxon>
        <taxon>Trifolieae</taxon>
        <taxon>Trifolium</taxon>
    </lineage>
</organism>
<dbReference type="InterPro" id="IPR039997">
    <property type="entry name" value="TFE"/>
</dbReference>
<dbReference type="ExpressionAtlas" id="A0A2K3JY95">
    <property type="expression patterns" value="baseline"/>
</dbReference>
<reference evidence="2 3" key="2">
    <citation type="journal article" date="2017" name="Front. Plant Sci.">
        <title>Gene Classification and Mining of Molecular Markers Useful in Red Clover (Trifolium pratense) Breeding.</title>
        <authorList>
            <person name="Istvanek J."/>
            <person name="Dluhosova J."/>
            <person name="Dluhos P."/>
            <person name="Patkova L."/>
            <person name="Nedelnik J."/>
            <person name="Repkova J."/>
        </authorList>
    </citation>
    <scope>NUCLEOTIDE SEQUENCE [LARGE SCALE GENOMIC DNA]</scope>
    <source>
        <strain evidence="3">cv. Tatra</strain>
        <tissue evidence="2">Young leaves</tissue>
    </source>
</reference>